<protein>
    <submittedName>
        <fullName evidence="4">Uncharacterized protein</fullName>
    </submittedName>
</protein>
<feature type="compositionally biased region" description="Basic and acidic residues" evidence="1">
    <location>
        <begin position="13"/>
        <end position="38"/>
    </location>
</feature>
<dbReference type="Pfam" id="PF00249">
    <property type="entry name" value="Myb_DNA-binding"/>
    <property type="match status" value="1"/>
</dbReference>
<dbReference type="PROSITE" id="PS51294">
    <property type="entry name" value="HTH_MYB"/>
    <property type="match status" value="1"/>
</dbReference>
<name>A0A9X0CDF8_9CNID</name>
<feature type="compositionally biased region" description="Acidic residues" evidence="1">
    <location>
        <begin position="163"/>
        <end position="176"/>
    </location>
</feature>
<evidence type="ECO:0000313" key="5">
    <source>
        <dbReference type="Proteomes" id="UP001163046"/>
    </source>
</evidence>
<feature type="region of interest" description="Disordered" evidence="1">
    <location>
        <begin position="75"/>
        <end position="97"/>
    </location>
</feature>
<accession>A0A9X0CDF8</accession>
<evidence type="ECO:0000313" key="4">
    <source>
        <dbReference type="EMBL" id="KAJ7326025.1"/>
    </source>
</evidence>
<reference evidence="4" key="1">
    <citation type="submission" date="2023-01" db="EMBL/GenBank/DDBJ databases">
        <title>Genome assembly of the deep-sea coral Lophelia pertusa.</title>
        <authorList>
            <person name="Herrera S."/>
            <person name="Cordes E."/>
        </authorList>
    </citation>
    <scope>NUCLEOTIDE SEQUENCE</scope>
    <source>
        <strain evidence="4">USNM1676648</strain>
        <tissue evidence="4">Polyp</tissue>
    </source>
</reference>
<dbReference type="InterPro" id="IPR017930">
    <property type="entry name" value="Myb_dom"/>
</dbReference>
<dbReference type="SUPFAM" id="SSF46689">
    <property type="entry name" value="Homeodomain-like"/>
    <property type="match status" value="1"/>
</dbReference>
<feature type="region of interest" description="Disordered" evidence="1">
    <location>
        <begin position="154"/>
        <end position="195"/>
    </location>
</feature>
<feature type="domain" description="HTH myb-type" evidence="3">
    <location>
        <begin position="25"/>
        <end position="81"/>
    </location>
</feature>
<gene>
    <name evidence="4" type="ORF">OS493_028748</name>
</gene>
<keyword evidence="5" id="KW-1185">Reference proteome</keyword>
<evidence type="ECO:0000259" key="3">
    <source>
        <dbReference type="PROSITE" id="PS51294"/>
    </source>
</evidence>
<dbReference type="PROSITE" id="PS50090">
    <property type="entry name" value="MYB_LIKE"/>
    <property type="match status" value="1"/>
</dbReference>
<dbReference type="Proteomes" id="UP001163046">
    <property type="component" value="Unassembled WGS sequence"/>
</dbReference>
<sequence length="353" mass="39717">MSRRGKSGASESSPKEKNSEDDTSKMNDSKTEWSEQERNRLLDALKSDEGKNNWRWIARQVKTRTTAQVKEFASKIRTEKQGSNKRAIAPKDDSPLEGWINATKRLRGDDNVDGTCIPQASSSYLELLQQNQASRAQQHTDSPRKEVDEACNKKMDQHHGSDDDKEEQQDSTADDISDQHQSAPLSGSNHNKDVQEPDSIMEDLLTNQKQMMAKISVLETKLEKLHSDRGNTKDADKQMIEKICVLDSKLEQLQVQSDDASSQSTVIELLVKINDKLDQLGKNASHSCCGGPVIIQTTPRTNVVHQPILDSCSSCRDSKKEKICERSTTVSSEDNTCTTLREKKIKFLHLLYM</sequence>
<dbReference type="CDD" id="cd00167">
    <property type="entry name" value="SANT"/>
    <property type="match status" value="1"/>
</dbReference>
<proteinExistence type="predicted"/>
<dbReference type="OrthoDB" id="5966226at2759"/>
<feature type="domain" description="Myb-like" evidence="2">
    <location>
        <begin position="25"/>
        <end position="71"/>
    </location>
</feature>
<dbReference type="InterPro" id="IPR009057">
    <property type="entry name" value="Homeodomain-like_sf"/>
</dbReference>
<dbReference type="Gene3D" id="1.10.10.60">
    <property type="entry name" value="Homeodomain-like"/>
    <property type="match status" value="1"/>
</dbReference>
<dbReference type="EMBL" id="MU827805">
    <property type="protein sequence ID" value="KAJ7326025.1"/>
    <property type="molecule type" value="Genomic_DNA"/>
</dbReference>
<feature type="region of interest" description="Disordered" evidence="1">
    <location>
        <begin position="1"/>
        <end position="38"/>
    </location>
</feature>
<comment type="caution">
    <text evidence="4">The sequence shown here is derived from an EMBL/GenBank/DDBJ whole genome shotgun (WGS) entry which is preliminary data.</text>
</comment>
<evidence type="ECO:0000256" key="1">
    <source>
        <dbReference type="SAM" id="MobiDB-lite"/>
    </source>
</evidence>
<organism evidence="4 5">
    <name type="scientific">Desmophyllum pertusum</name>
    <dbReference type="NCBI Taxonomy" id="174260"/>
    <lineage>
        <taxon>Eukaryota</taxon>
        <taxon>Metazoa</taxon>
        <taxon>Cnidaria</taxon>
        <taxon>Anthozoa</taxon>
        <taxon>Hexacorallia</taxon>
        <taxon>Scleractinia</taxon>
        <taxon>Caryophylliina</taxon>
        <taxon>Caryophylliidae</taxon>
        <taxon>Desmophyllum</taxon>
    </lineage>
</organism>
<evidence type="ECO:0000259" key="2">
    <source>
        <dbReference type="PROSITE" id="PS50090"/>
    </source>
</evidence>
<dbReference type="InterPro" id="IPR001005">
    <property type="entry name" value="SANT/Myb"/>
</dbReference>
<dbReference type="AlphaFoldDB" id="A0A9X0CDF8"/>
<feature type="compositionally biased region" description="Polar residues" evidence="1">
    <location>
        <begin position="179"/>
        <end position="189"/>
    </location>
</feature>